<dbReference type="OrthoDB" id="6141723at2759"/>
<dbReference type="EMBL" id="BGZK01001135">
    <property type="protein sequence ID" value="GBP72162.1"/>
    <property type="molecule type" value="Genomic_DNA"/>
</dbReference>
<accession>A0A4C1YBB4</accession>
<name>A0A4C1YBB4_EUMVA</name>
<sequence>MRQVDKLLSDILIKIGDGCRLNDEERALIESKFFDSEFIETCKELKQVIRLFHINTQVINFLSPVINLFKDDSVSLRSIREPFDYVTSAPRGRYLRVPSKGIVKFELLWTSCKGTVNEPCPRRVGDDGGTAPGTKLKQLRQSDSLNY</sequence>
<evidence type="ECO:0000313" key="2">
    <source>
        <dbReference type="Proteomes" id="UP000299102"/>
    </source>
</evidence>
<reference evidence="1 2" key="1">
    <citation type="journal article" date="2019" name="Commun. Biol.">
        <title>The bagworm genome reveals a unique fibroin gene that provides high tensile strength.</title>
        <authorList>
            <person name="Kono N."/>
            <person name="Nakamura H."/>
            <person name="Ohtoshi R."/>
            <person name="Tomita M."/>
            <person name="Numata K."/>
            <person name="Arakawa K."/>
        </authorList>
    </citation>
    <scope>NUCLEOTIDE SEQUENCE [LARGE SCALE GENOMIC DNA]</scope>
</reference>
<protein>
    <submittedName>
        <fullName evidence="1">Uncharacterized protein</fullName>
    </submittedName>
</protein>
<keyword evidence="2" id="KW-1185">Reference proteome</keyword>
<comment type="caution">
    <text evidence="1">The sequence shown here is derived from an EMBL/GenBank/DDBJ whole genome shotgun (WGS) entry which is preliminary data.</text>
</comment>
<organism evidence="1 2">
    <name type="scientific">Eumeta variegata</name>
    <name type="common">Bagworm moth</name>
    <name type="synonym">Eumeta japonica</name>
    <dbReference type="NCBI Taxonomy" id="151549"/>
    <lineage>
        <taxon>Eukaryota</taxon>
        <taxon>Metazoa</taxon>
        <taxon>Ecdysozoa</taxon>
        <taxon>Arthropoda</taxon>
        <taxon>Hexapoda</taxon>
        <taxon>Insecta</taxon>
        <taxon>Pterygota</taxon>
        <taxon>Neoptera</taxon>
        <taxon>Endopterygota</taxon>
        <taxon>Lepidoptera</taxon>
        <taxon>Glossata</taxon>
        <taxon>Ditrysia</taxon>
        <taxon>Tineoidea</taxon>
        <taxon>Psychidae</taxon>
        <taxon>Oiketicinae</taxon>
        <taxon>Eumeta</taxon>
    </lineage>
</organism>
<dbReference type="AlphaFoldDB" id="A0A4C1YBB4"/>
<dbReference type="Proteomes" id="UP000299102">
    <property type="component" value="Unassembled WGS sequence"/>
</dbReference>
<gene>
    <name evidence="1" type="ORF">EVAR_49753_1</name>
</gene>
<proteinExistence type="predicted"/>
<evidence type="ECO:0000313" key="1">
    <source>
        <dbReference type="EMBL" id="GBP72162.1"/>
    </source>
</evidence>